<evidence type="ECO:0000313" key="8">
    <source>
        <dbReference type="Proteomes" id="UP001497392"/>
    </source>
</evidence>
<evidence type="ECO:0000256" key="1">
    <source>
        <dbReference type="ARBA" id="ARBA00022676"/>
    </source>
</evidence>
<keyword evidence="2" id="KW-0808">Transferase</keyword>
<feature type="compositionally biased region" description="Polar residues" evidence="4">
    <location>
        <begin position="456"/>
        <end position="465"/>
    </location>
</feature>
<comment type="caution">
    <text evidence="7">The sequence shown here is derived from an EMBL/GenBank/DDBJ whole genome shotgun (WGS) entry which is preliminary data.</text>
</comment>
<evidence type="ECO:0000256" key="3">
    <source>
        <dbReference type="ARBA" id="ARBA00023180"/>
    </source>
</evidence>
<dbReference type="InterPro" id="IPR007657">
    <property type="entry name" value="Glycosyltransferase_61"/>
</dbReference>
<evidence type="ECO:0000256" key="5">
    <source>
        <dbReference type="SAM" id="Phobius"/>
    </source>
</evidence>
<evidence type="ECO:0000256" key="4">
    <source>
        <dbReference type="SAM" id="MobiDB-lite"/>
    </source>
</evidence>
<keyword evidence="3" id="KW-0325">Glycoprotein</keyword>
<accession>A0ABP1FZ95</accession>
<keyword evidence="1" id="KW-0328">Glycosyltransferase</keyword>
<feature type="transmembrane region" description="Helical" evidence="5">
    <location>
        <begin position="20"/>
        <end position="44"/>
    </location>
</feature>
<dbReference type="PANTHER" id="PTHR20961">
    <property type="entry name" value="GLYCOSYLTRANSFERASE"/>
    <property type="match status" value="1"/>
</dbReference>
<dbReference type="Proteomes" id="UP001497392">
    <property type="component" value="Unassembled WGS sequence"/>
</dbReference>
<reference evidence="7 8" key="1">
    <citation type="submission" date="2024-06" db="EMBL/GenBank/DDBJ databases">
        <authorList>
            <person name="Kraege A."/>
            <person name="Thomma B."/>
        </authorList>
    </citation>
    <scope>NUCLEOTIDE SEQUENCE [LARGE SCALE GENOMIC DNA]</scope>
</reference>
<feature type="domain" description="Glycosyltransferase 61 catalytic" evidence="6">
    <location>
        <begin position="245"/>
        <end position="331"/>
    </location>
</feature>
<evidence type="ECO:0000313" key="7">
    <source>
        <dbReference type="EMBL" id="CAL5224346.1"/>
    </source>
</evidence>
<name>A0ABP1FZ95_9CHLO</name>
<sequence length="478" mass="53063">MQARRAEHGLPMRSLSRDTILKLVLLCVGTLAVVTAHTLIGRLWQPTRAMAPLKEISLQSRHVYVEASDKLYRSPGAAEELPDHVTGLLQPLPAELEGKCVNAGPVRVVMVPGLFHMNVYHMMLYFVRYIVQGVLQAWGPQAFEELAYILINHPHQGSMPGNLVYFRIAEVFLPGGDVIDNMKLAGHACMHFDEVLLMQEGPFWSGPGDTQSDGFEQGLERRSYSLIRQLYRQKLVPEVSSAAGKADPVRVLYLGRAQTDARHVLNEAGLLESLELAIGRIPGVEMQVALNFESISFEEQVRQSASADILIGPHGAGLTHVLFMRPHSVLIELLPHAWADPGYRTLSHYTGSVYMHWQQTEEALSEEMLTVGNTTRSTGRSNSFHVDVEAVVGLLRAAVNIAYMVGERYWPPCPGYEIINYERGVPIDCPELWVRDEGVKSPTPPTLMPDTFDLRSVQQQGQDNSSDAHADGNDVSTE</sequence>
<dbReference type="EMBL" id="CAXHTA020000010">
    <property type="protein sequence ID" value="CAL5224346.1"/>
    <property type="molecule type" value="Genomic_DNA"/>
</dbReference>
<dbReference type="Pfam" id="PF04577">
    <property type="entry name" value="Glyco_transf_61"/>
    <property type="match status" value="1"/>
</dbReference>
<protein>
    <submittedName>
        <fullName evidence="7">G7019 protein</fullName>
    </submittedName>
</protein>
<keyword evidence="8" id="KW-1185">Reference proteome</keyword>
<keyword evidence="5" id="KW-0812">Transmembrane</keyword>
<dbReference type="InterPro" id="IPR049625">
    <property type="entry name" value="Glyco_transf_61_cat"/>
</dbReference>
<proteinExistence type="predicted"/>
<feature type="region of interest" description="Disordered" evidence="4">
    <location>
        <begin position="440"/>
        <end position="478"/>
    </location>
</feature>
<keyword evidence="5" id="KW-0472">Membrane</keyword>
<evidence type="ECO:0000259" key="6">
    <source>
        <dbReference type="Pfam" id="PF04577"/>
    </source>
</evidence>
<evidence type="ECO:0000256" key="2">
    <source>
        <dbReference type="ARBA" id="ARBA00022679"/>
    </source>
</evidence>
<gene>
    <name evidence="7" type="primary">g7019</name>
    <name evidence="7" type="ORF">VP750_LOCUS6005</name>
</gene>
<keyword evidence="5" id="KW-1133">Transmembrane helix</keyword>
<organism evidence="7 8">
    <name type="scientific">Coccomyxa viridis</name>
    <dbReference type="NCBI Taxonomy" id="1274662"/>
    <lineage>
        <taxon>Eukaryota</taxon>
        <taxon>Viridiplantae</taxon>
        <taxon>Chlorophyta</taxon>
        <taxon>core chlorophytes</taxon>
        <taxon>Trebouxiophyceae</taxon>
        <taxon>Trebouxiophyceae incertae sedis</taxon>
        <taxon>Coccomyxaceae</taxon>
        <taxon>Coccomyxa</taxon>
    </lineage>
</organism>